<dbReference type="InParanoid" id="A0A2R5GBG4"/>
<gene>
    <name evidence="2" type="ORF">FCC1311_045492</name>
</gene>
<dbReference type="EMBL" id="BEYU01000040">
    <property type="protein sequence ID" value="GBG28326.1"/>
    <property type="molecule type" value="Genomic_DNA"/>
</dbReference>
<dbReference type="AlphaFoldDB" id="A0A2R5GBG4"/>
<sequence length="481" mass="51827">MFMMNGGQMAGMQPPPGMMIFNQQGMPMQAMHPMQMHPMNFQTNQNNPNGMPLMAAQGIQMGPMMQDHRQEPMRKRRRRRGPAVTSLRALIRPRKAYNLVLDFAGPFRTSKLNEAIELVRIVPGAQFASHFLVSDASLVTNVKFGGLGLLRGSCFADIFRVINRTKIRKLDLDDTQTIELSALASIPENARKGNTIRAEALGQLWSALKSSACPLEELNAGGTDAGANGGYRSLGAALTLNTSLHTLNLDDTSDENTTAQDCRELANALRRNSSLKHFLFGGNRVGSAGCSAFAEAIQFNTSLSTLNLEANGIGEEGCAALSDMLRFNSALRKLNLARNTLIGDAGCRLLAGAMSANETLEELDLEQTNAGASTGAGIHALSTALRSNTTLKTLNLAENDLGASSVIHLSKLLSLNSSITTLVLARNRIGIKAIRQLVLGLSTNTTLKRLDLVGNPLTPECHQELEAMSRTHPELAQGIIL</sequence>
<organism evidence="2 3">
    <name type="scientific">Hondaea fermentalgiana</name>
    <dbReference type="NCBI Taxonomy" id="2315210"/>
    <lineage>
        <taxon>Eukaryota</taxon>
        <taxon>Sar</taxon>
        <taxon>Stramenopiles</taxon>
        <taxon>Bigyra</taxon>
        <taxon>Labyrinthulomycetes</taxon>
        <taxon>Thraustochytrida</taxon>
        <taxon>Thraustochytriidae</taxon>
        <taxon>Hondaea</taxon>
    </lineage>
</organism>
<protein>
    <submittedName>
        <fullName evidence="2">NACHT, LRR and PYD domains-containing protein 1</fullName>
    </submittedName>
</protein>
<dbReference type="Gene3D" id="3.80.10.10">
    <property type="entry name" value="Ribonuclease Inhibitor"/>
    <property type="match status" value="3"/>
</dbReference>
<dbReference type="PANTHER" id="PTHR24111:SF0">
    <property type="entry name" value="LEUCINE-RICH REPEAT-CONTAINING PROTEIN"/>
    <property type="match status" value="1"/>
</dbReference>
<dbReference type="Proteomes" id="UP000241890">
    <property type="component" value="Unassembled WGS sequence"/>
</dbReference>
<keyword evidence="1" id="KW-0677">Repeat</keyword>
<proteinExistence type="predicted"/>
<name>A0A2R5GBG4_9STRA</name>
<dbReference type="SUPFAM" id="SSF52047">
    <property type="entry name" value="RNI-like"/>
    <property type="match status" value="1"/>
</dbReference>
<dbReference type="Pfam" id="PF13516">
    <property type="entry name" value="LRR_6"/>
    <property type="match status" value="4"/>
</dbReference>
<dbReference type="InterPro" id="IPR052201">
    <property type="entry name" value="LRR-containing_regulator"/>
</dbReference>
<dbReference type="PANTHER" id="PTHR24111">
    <property type="entry name" value="LEUCINE-RICH REPEAT-CONTAINING PROTEIN 34"/>
    <property type="match status" value="1"/>
</dbReference>
<comment type="caution">
    <text evidence="2">The sequence shown here is derived from an EMBL/GenBank/DDBJ whole genome shotgun (WGS) entry which is preliminary data.</text>
</comment>
<evidence type="ECO:0000313" key="2">
    <source>
        <dbReference type="EMBL" id="GBG28326.1"/>
    </source>
</evidence>
<accession>A0A2R5GBG4</accession>
<keyword evidence="3" id="KW-1185">Reference proteome</keyword>
<dbReference type="InterPro" id="IPR032675">
    <property type="entry name" value="LRR_dom_sf"/>
</dbReference>
<evidence type="ECO:0000313" key="3">
    <source>
        <dbReference type="Proteomes" id="UP000241890"/>
    </source>
</evidence>
<dbReference type="OrthoDB" id="6500038at2759"/>
<evidence type="ECO:0000256" key="1">
    <source>
        <dbReference type="ARBA" id="ARBA00022737"/>
    </source>
</evidence>
<dbReference type="InterPro" id="IPR001611">
    <property type="entry name" value="Leu-rich_rpt"/>
</dbReference>
<dbReference type="SMART" id="SM00368">
    <property type="entry name" value="LRR_RI"/>
    <property type="match status" value="8"/>
</dbReference>
<reference evidence="2 3" key="1">
    <citation type="submission" date="2017-12" db="EMBL/GenBank/DDBJ databases">
        <title>Sequencing, de novo assembly and annotation of complete genome of a new Thraustochytrid species, strain FCC1311.</title>
        <authorList>
            <person name="Sedici K."/>
            <person name="Godart F."/>
            <person name="Aiese Cigliano R."/>
            <person name="Sanseverino W."/>
            <person name="Barakat M."/>
            <person name="Ortet P."/>
            <person name="Marechal E."/>
            <person name="Cagnac O."/>
            <person name="Amato A."/>
        </authorList>
    </citation>
    <scope>NUCLEOTIDE SEQUENCE [LARGE SCALE GENOMIC DNA]</scope>
</reference>